<keyword evidence="5" id="KW-0677">Repeat</keyword>
<evidence type="ECO:0000256" key="1">
    <source>
        <dbReference type="ARBA" id="ARBA00001957"/>
    </source>
</evidence>
<dbReference type="Pfam" id="PF08241">
    <property type="entry name" value="Methyltransf_11"/>
    <property type="match status" value="1"/>
</dbReference>
<name>A0A521ABC1_9BACL</name>
<dbReference type="InterPro" id="IPR032821">
    <property type="entry name" value="PKS_assoc"/>
</dbReference>
<dbReference type="InterPro" id="IPR006162">
    <property type="entry name" value="Ppantetheine_attach_site"/>
</dbReference>
<keyword evidence="10" id="KW-1185">Reference proteome</keyword>
<evidence type="ECO:0000259" key="8">
    <source>
        <dbReference type="PROSITE" id="PS52004"/>
    </source>
</evidence>
<dbReference type="SMART" id="SM00825">
    <property type="entry name" value="PKS_KS"/>
    <property type="match status" value="1"/>
</dbReference>
<dbReference type="InterPro" id="IPR009081">
    <property type="entry name" value="PP-bd_ACP"/>
</dbReference>
<evidence type="ECO:0000256" key="3">
    <source>
        <dbReference type="ARBA" id="ARBA00022553"/>
    </source>
</evidence>
<reference evidence="9 10" key="1">
    <citation type="submission" date="2017-05" db="EMBL/GenBank/DDBJ databases">
        <authorList>
            <person name="Varghese N."/>
            <person name="Submissions S."/>
        </authorList>
    </citation>
    <scope>NUCLEOTIDE SEQUENCE [LARGE SCALE GENOMIC DNA]</scope>
    <source>
        <strain evidence="9 10">DSM 45474</strain>
    </source>
</reference>
<dbReference type="Gene3D" id="3.30.559.30">
    <property type="entry name" value="Nonribosomal peptide synthetase, condensation domain"/>
    <property type="match status" value="2"/>
</dbReference>
<dbReference type="InterPro" id="IPR045851">
    <property type="entry name" value="AMP-bd_C_sf"/>
</dbReference>
<dbReference type="PROSITE" id="PS00012">
    <property type="entry name" value="PHOSPHOPANTETHEINE"/>
    <property type="match status" value="1"/>
</dbReference>
<dbReference type="GO" id="GO:0016746">
    <property type="term" value="F:acyltransferase activity"/>
    <property type="evidence" value="ECO:0007669"/>
    <property type="project" value="InterPro"/>
</dbReference>
<dbReference type="SUPFAM" id="SSF56801">
    <property type="entry name" value="Acetyl-CoA synthetase-like"/>
    <property type="match status" value="1"/>
</dbReference>
<dbReference type="SUPFAM" id="SSF53335">
    <property type="entry name" value="S-adenosyl-L-methionine-dependent methyltransferases"/>
    <property type="match status" value="1"/>
</dbReference>
<proteinExistence type="predicted"/>
<dbReference type="Gene3D" id="3.40.50.12780">
    <property type="entry name" value="N-terminal domain of ligase-like"/>
    <property type="match status" value="2"/>
</dbReference>
<dbReference type="InterPro" id="IPR020841">
    <property type="entry name" value="PKS_Beta-ketoAc_synthase_dom"/>
</dbReference>
<dbReference type="PROSITE" id="PS50075">
    <property type="entry name" value="CARRIER"/>
    <property type="match status" value="2"/>
</dbReference>
<dbReference type="Pfam" id="PF00501">
    <property type="entry name" value="AMP-binding"/>
    <property type="match status" value="2"/>
</dbReference>
<feature type="domain" description="Carrier" evidence="7">
    <location>
        <begin position="1969"/>
        <end position="2043"/>
    </location>
</feature>
<dbReference type="InterPro" id="IPR036736">
    <property type="entry name" value="ACP-like_sf"/>
</dbReference>
<dbReference type="InterPro" id="IPR013216">
    <property type="entry name" value="Methyltransf_11"/>
</dbReference>
<evidence type="ECO:0000256" key="5">
    <source>
        <dbReference type="ARBA" id="ARBA00022737"/>
    </source>
</evidence>
<dbReference type="InterPro" id="IPR020845">
    <property type="entry name" value="AMP-binding_CS"/>
</dbReference>
<dbReference type="PROSITE" id="PS52004">
    <property type="entry name" value="KS3_2"/>
    <property type="match status" value="1"/>
</dbReference>
<dbReference type="Gene3D" id="3.40.47.10">
    <property type="match status" value="1"/>
</dbReference>
<dbReference type="Gene3D" id="1.10.1240.100">
    <property type="match status" value="1"/>
</dbReference>
<dbReference type="Proteomes" id="UP000315636">
    <property type="component" value="Unassembled WGS sequence"/>
</dbReference>
<dbReference type="GO" id="GO:0031177">
    <property type="term" value="F:phosphopantetheine binding"/>
    <property type="evidence" value="ECO:0007669"/>
    <property type="project" value="TreeGrafter"/>
</dbReference>
<gene>
    <name evidence="9" type="ORF">SAMN06264849_10126</name>
</gene>
<dbReference type="Pfam" id="PF00550">
    <property type="entry name" value="PP-binding"/>
    <property type="match status" value="2"/>
</dbReference>
<dbReference type="InterPro" id="IPR000873">
    <property type="entry name" value="AMP-dep_synth/lig_dom"/>
</dbReference>
<dbReference type="Pfam" id="PF02801">
    <property type="entry name" value="Ketoacyl-synt_C"/>
    <property type="match status" value="1"/>
</dbReference>
<comment type="cofactor">
    <cofactor evidence="1">
        <name>pantetheine 4'-phosphate</name>
        <dbReference type="ChEBI" id="CHEBI:47942"/>
    </cofactor>
</comment>
<dbReference type="GO" id="GO:0043041">
    <property type="term" value="P:amino acid activation for nonribosomal peptide biosynthetic process"/>
    <property type="evidence" value="ECO:0007669"/>
    <property type="project" value="TreeGrafter"/>
</dbReference>
<dbReference type="PANTHER" id="PTHR45527:SF1">
    <property type="entry name" value="FATTY ACID SYNTHASE"/>
    <property type="match status" value="1"/>
</dbReference>
<dbReference type="Pfam" id="PF16197">
    <property type="entry name" value="KAsynt_C_assoc"/>
    <property type="match status" value="1"/>
</dbReference>
<dbReference type="InterPro" id="IPR016039">
    <property type="entry name" value="Thiolase-like"/>
</dbReference>
<dbReference type="Pfam" id="PF00109">
    <property type="entry name" value="ketoacyl-synt"/>
    <property type="match status" value="1"/>
</dbReference>
<dbReference type="CDD" id="cd05930">
    <property type="entry name" value="A_NRPS"/>
    <property type="match status" value="1"/>
</dbReference>
<dbReference type="OrthoDB" id="9765680at2"/>
<organism evidence="9 10">
    <name type="scientific">Melghirimyces algeriensis</name>
    <dbReference type="NCBI Taxonomy" id="910412"/>
    <lineage>
        <taxon>Bacteria</taxon>
        <taxon>Bacillati</taxon>
        <taxon>Bacillota</taxon>
        <taxon>Bacilli</taxon>
        <taxon>Bacillales</taxon>
        <taxon>Thermoactinomycetaceae</taxon>
        <taxon>Melghirimyces</taxon>
    </lineage>
</organism>
<dbReference type="CDD" id="cd19531">
    <property type="entry name" value="LCL_NRPS-like"/>
    <property type="match status" value="1"/>
</dbReference>
<dbReference type="SUPFAM" id="SSF47336">
    <property type="entry name" value="ACP-like"/>
    <property type="match status" value="2"/>
</dbReference>
<dbReference type="PROSITE" id="PS00455">
    <property type="entry name" value="AMP_BINDING"/>
    <property type="match status" value="1"/>
</dbReference>
<evidence type="ECO:0000256" key="4">
    <source>
        <dbReference type="ARBA" id="ARBA00022679"/>
    </source>
</evidence>
<dbReference type="GO" id="GO:0008757">
    <property type="term" value="F:S-adenosylmethionine-dependent methyltransferase activity"/>
    <property type="evidence" value="ECO:0007669"/>
    <property type="project" value="InterPro"/>
</dbReference>
<dbReference type="InterPro" id="IPR001242">
    <property type="entry name" value="Condensation_dom"/>
</dbReference>
<evidence type="ECO:0000313" key="10">
    <source>
        <dbReference type="Proteomes" id="UP000315636"/>
    </source>
</evidence>
<dbReference type="CDD" id="cd00833">
    <property type="entry name" value="PKS"/>
    <property type="match status" value="1"/>
</dbReference>
<evidence type="ECO:0000259" key="7">
    <source>
        <dbReference type="PROSITE" id="PS50075"/>
    </source>
</evidence>
<keyword evidence="2" id="KW-0596">Phosphopantetheine</keyword>
<keyword evidence="4" id="KW-0808">Transferase</keyword>
<dbReference type="InterPro" id="IPR042099">
    <property type="entry name" value="ANL_N_sf"/>
</dbReference>
<dbReference type="CDD" id="cd02440">
    <property type="entry name" value="AdoMet_MTases"/>
    <property type="match status" value="1"/>
</dbReference>
<dbReference type="GO" id="GO:0008610">
    <property type="term" value="P:lipid biosynthetic process"/>
    <property type="evidence" value="ECO:0007669"/>
    <property type="project" value="UniProtKB-ARBA"/>
</dbReference>
<dbReference type="SUPFAM" id="SSF52777">
    <property type="entry name" value="CoA-dependent acyltransferases"/>
    <property type="match status" value="4"/>
</dbReference>
<dbReference type="GO" id="GO:0005737">
    <property type="term" value="C:cytoplasm"/>
    <property type="evidence" value="ECO:0007669"/>
    <property type="project" value="TreeGrafter"/>
</dbReference>
<keyword evidence="3" id="KW-0597">Phosphoprotein</keyword>
<dbReference type="InterPro" id="IPR029063">
    <property type="entry name" value="SAM-dependent_MTases_sf"/>
</dbReference>
<dbReference type="EMBL" id="FXTI01000001">
    <property type="protein sequence ID" value="SMO32030.1"/>
    <property type="molecule type" value="Genomic_DNA"/>
</dbReference>
<dbReference type="GO" id="GO:0017000">
    <property type="term" value="P:antibiotic biosynthetic process"/>
    <property type="evidence" value="ECO:0007669"/>
    <property type="project" value="UniProtKB-KW"/>
</dbReference>
<dbReference type="InterPro" id="IPR014030">
    <property type="entry name" value="Ketoacyl_synth_N"/>
</dbReference>
<dbReference type="InterPro" id="IPR014031">
    <property type="entry name" value="Ketoacyl_synth_C"/>
</dbReference>
<dbReference type="GO" id="GO:0044550">
    <property type="term" value="P:secondary metabolite biosynthetic process"/>
    <property type="evidence" value="ECO:0007669"/>
    <property type="project" value="TreeGrafter"/>
</dbReference>
<dbReference type="SUPFAM" id="SSF53901">
    <property type="entry name" value="Thiolase-like"/>
    <property type="match status" value="1"/>
</dbReference>
<feature type="domain" description="Ketosynthase family 3 (KS3)" evidence="8">
    <location>
        <begin position="41"/>
        <end position="471"/>
    </location>
</feature>
<protein>
    <submittedName>
        <fullName evidence="9">Amino acid adenylation domain-containing protein</fullName>
    </submittedName>
</protein>
<feature type="domain" description="Carrier" evidence="7">
    <location>
        <begin position="628"/>
        <end position="703"/>
    </location>
</feature>
<dbReference type="Gene3D" id="3.40.50.150">
    <property type="entry name" value="Vaccinia Virus protein VP39"/>
    <property type="match status" value="1"/>
</dbReference>
<dbReference type="Gene3D" id="1.10.1200.10">
    <property type="entry name" value="ACP-like"/>
    <property type="match status" value="2"/>
</dbReference>
<dbReference type="PANTHER" id="PTHR45527">
    <property type="entry name" value="NONRIBOSOMAL PEPTIDE SYNTHETASE"/>
    <property type="match status" value="1"/>
</dbReference>
<dbReference type="Gene3D" id="3.30.300.30">
    <property type="match status" value="1"/>
</dbReference>
<evidence type="ECO:0000256" key="6">
    <source>
        <dbReference type="ARBA" id="ARBA00023194"/>
    </source>
</evidence>
<dbReference type="Gene3D" id="3.30.559.10">
    <property type="entry name" value="Chloramphenicol acetyltransferase-like domain"/>
    <property type="match status" value="2"/>
</dbReference>
<evidence type="ECO:0000313" key="9">
    <source>
        <dbReference type="EMBL" id="SMO32030.1"/>
    </source>
</evidence>
<sequence>MDNMVQQIFDLLKKKELSRDAARQLIKMINDAPAKSVGARDRKMAIIGVASELPGAKTFEDFWNVLMKQEDCIAELPSERKALCDGFVQYYWEKYGISEEKPYWDAAWLDDIDRFDPDFFGITPVEAKVMDPQQRRFLQVAYQCFEDAGYAGIRMRGSRTGVYVSAAMANYADALSEYTPLSVPGNVPAFVASRIAYLYNLTGPGFVTNATCASSMLALHEACLGLMNGDCDLALVGGVNLFPFPINGKEIFMNAAGIMSEKQRCRPFDQNASGIGRGEGTVALLLKPLKKAVADHDHIHAVITSTAVNNDGASAGITAPNPKAHADLLAKAWELAGIGPEQLDYIEAHGTGTHLGDPIEIRGIEEAVRRKTDKKQFIALGSVKGNIGHLLDGAAGLSGIVKALHVLKKGVVPPTVHMEEPNQHIDFMDSPIFVPTFPWNVRDGKHGDEPLRAGISCFGFNGTNVHAVLEEAPRKTSQESSNDEEPPFVFPFSARTKKSLYGTIAKYATLDAKQLPAKDVAYTLATGREHFKHRLAIVANTTSECVDVCQSLLEQEMDAWDDIIYADLSKTSESVDSLAQDYIAGRRCAWHKQFKGMDVYKVSLPAYVFDEQSYWSYIGEQGSDQGSDVAETDLDRVLSIVESVLEVKGLTPEDNFLSVGGNSLAGLQFVSRMKKEFQTEITLEDVFTQDNFQQIASLLQKEKKSETTEISMVEENTDYPVSFAQNRLWVIEQFIDDKTVYNTPFVFEVQGRLDQERLKHTFDLLSERHEALRTVFFTEENELRQRILDFPNYLLEYKDLSDQEKAKEKALALVDDWKSTPYDLQNGPLLRVFAYRYSEEKTLLSIMMHHIIVDGWSLRILSDEMLAIYNADSPAVLNQLPKIERRYIDYCDWQVNSFRQGRLATQEAYWLKVLGEDLPVTEIRGDKPRPDVFQFTGNIRRFDLEPDLIRDLKQLADRHQATLYMVLMASVFAFIHRMNEARDMVIGTPVSGRGHEDLEPIVGLFANTVALRVKHEPDDSFATLLENVKKVVLEGFEHQDYPFDLLVDRLNLARDTSRSPVFNINVALQNFKFDTEIEQTFQGAKPIPIETTHRTSKWDLEFEFVELQDGQLYCNLEYYDGIYSEHFIEEMIRSFMQLLQVVTKQDLEEQPVQSLPINDPTHSGAICQGMTKALPTGFEYLTTMMDLSRQNPNAVVIRDDQGSVTYRELLQKSMRLADRLKEYAGQSERVMVLTENNRYTLCSMLASMLAGMTFIPVSPRTPRHRLQSIARLSNASMVLTEKDTYSVADRLLFEQDVLKAVFVLDTADVEHCAVTTTSALMNKDLWNYFAEKEHSSIEASGWANSYTGEPFSEEEMAEYAENAVGKVLPYIRSDATVLEIGCGSGLTTFALANHVKRYVANDLSENIVKRNRKQAQDQHLSHVTFDVSAAHDVQFPEGKADAVILNSVVHCFPNYSYLKAVLSKAVQAVKEGGIIFLGDLLDHQRKEDLIQSLLDFKEANIRQAYPTKLDWETDLFLSESILEELVNDLDAEIELDCSKKNYTLANELTEYRFDAMLVIHKKNKTVDRTRGNRKQVEGLSLWSMAETSGEPLAVPLPPIKCTDPAYILFTSGSTGSPKGVAVSHANLNNYLMWARDYYVSASRQERIHMPFYTSISFDMTITSMFLPLLTGGTVIGCSGEMDEALDQLSSLDEKIVLKGTPKQIQLLLEREDFTPDVQCFILGGEALPASLCHHMVKRFPKARIINEYGPTEAAVGTIVHEVRERDLSVHRAHVPIGKPIANTRVYIMNEKGELVPPLGVGEIVLGGESVALGYIGSSQLTREKFVPNPIDYLTPGNLYKTGDLGQILPDGTIQCFGRKDRMVKVRGMRVELEEIETYLQKVPGIKAAAVVLHQDQRVDTEQLLAYVESEHPIDPKQMEQMLSRHLPSALIPRWYKQMDALPLTENGKVDRKSLPAPSFFDQQEGLDQDTWTGQQQVLMDIWRELLGSHVNSIDSDFFHLGGDSIKALRMISKAKNKGISLRIRDIFEHRTVRTLDQFLAQSGDHAEAEHHPVEAVNRQVALSPMQKWFFSQGFTQPHYWNLSMSVRLAENTNREHLEKAFKQVIASHEALLTWFDLSDTEPQAYVDPTLADTFEMPVYNLSQEPEDSMTSIMEEVEFTVQNRFTFGRRLPIFAVLFLTKDRPILSFFVHHLVIDGVSWRILLEDLEQAYEAVSQGASISLLPKAQFSDWIDGLPEQADEQALSYWHELTLDDVHPLCLKPVRQDYTFHERIHIRKAFSRAVTKRFLHARHRSEQLRPDVVIAAAFTQAFQAVFGGKSILFHFEGHGRDERGGELDLSRTIGWFTTMYPLKIQSGNSGRATLKQVHQTLKRAGSGVDFMIARWLEQPVRFTELTSSILLNYLGRFDGEIATEQNGQGLFEYNEDFGHAPPIHPDNRLNYRMELNLYILDDKLNVMLEIDPKEVNEEDAHALLKRLEAEIDMLCDLKELYV</sequence>
<evidence type="ECO:0000256" key="2">
    <source>
        <dbReference type="ARBA" id="ARBA00022450"/>
    </source>
</evidence>
<dbReference type="InterPro" id="IPR023213">
    <property type="entry name" value="CAT-like_dom_sf"/>
</dbReference>
<keyword evidence="6" id="KW-0045">Antibiotic biosynthesis</keyword>
<dbReference type="Pfam" id="PF00668">
    <property type="entry name" value="Condensation"/>
    <property type="match status" value="2"/>
</dbReference>
<accession>A0A521ABC1</accession>